<dbReference type="SUPFAM" id="SSF50965">
    <property type="entry name" value="Galactose oxidase, central domain"/>
    <property type="match status" value="1"/>
</dbReference>
<feature type="region of interest" description="Disordered" evidence="1">
    <location>
        <begin position="23"/>
        <end position="75"/>
    </location>
</feature>
<sequence>MRLTLRTLVALVLTGVHIQDAIGQTTPTSTKNPPSNIASSTATISTSAISPPSPPTALPTLPGGGPSSGSPDAVGAMAYASDGKSLFIYGGQHKDSNSNNPVSSNQFFSLDLTQPWSTSSPIWRRLTPPSKVATDPAGVLVTVDHQFLVMGGDQDRGLAYVFNSQNGAWEDRLKEDLPLKAAGPVIASSQAGVFILGNDNTLHTYNAQLDSLKPPLNFAVSPSALSWSTLRSGLLMTYNTVGGLAVGMYKPDDNTAQPATLGSPGTINRTGHCFAPRFTNEDRSANATVLLYDIDGKQWISDFTPSSSGENSGLKPGVAQPTGDPNAKDGSNLASILGGVVGGLAVVALVAGFLIFRRRKARNMKPSVQVLPRSVPNPSNGKNPGGQVNVPMDEYTTIPSPFASDDTIPPLYAAPPLQPISASLMSHSKPGSVISQQMQPYSASFQAPPIPVRPATGSPTAPKIQSPFEVETESSASHPLLPMSSGVPMSGSLGGFIPGSHYSHSHAQGESEGRTGGAFSPTMEAATTVDLIPIEASEAGDGDNEPEQEQVVVSSRGLPSAPERAKSRSHGSGGKTLLEDDADGRRDSTETLDYLEIS</sequence>
<name>A0AAD4DMZ2_9FUNG</name>
<dbReference type="Proteomes" id="UP001194580">
    <property type="component" value="Unassembled WGS sequence"/>
</dbReference>
<organism evidence="4 5">
    <name type="scientific">Linnemannia exigua</name>
    <dbReference type="NCBI Taxonomy" id="604196"/>
    <lineage>
        <taxon>Eukaryota</taxon>
        <taxon>Fungi</taxon>
        <taxon>Fungi incertae sedis</taxon>
        <taxon>Mucoromycota</taxon>
        <taxon>Mortierellomycotina</taxon>
        <taxon>Mortierellomycetes</taxon>
        <taxon>Mortierellales</taxon>
        <taxon>Mortierellaceae</taxon>
        <taxon>Linnemannia</taxon>
    </lineage>
</organism>
<comment type="caution">
    <text evidence="4">The sequence shown here is derived from an EMBL/GenBank/DDBJ whole genome shotgun (WGS) entry which is preliminary data.</text>
</comment>
<evidence type="ECO:0000256" key="1">
    <source>
        <dbReference type="SAM" id="MobiDB-lite"/>
    </source>
</evidence>
<evidence type="ECO:0000256" key="2">
    <source>
        <dbReference type="SAM" id="Phobius"/>
    </source>
</evidence>
<feature type="signal peptide" evidence="3">
    <location>
        <begin position="1"/>
        <end position="23"/>
    </location>
</feature>
<dbReference type="InterPro" id="IPR011043">
    <property type="entry name" value="Gal_Oxase/kelch_b-propeller"/>
</dbReference>
<gene>
    <name evidence="4" type="ORF">BGZ95_005614</name>
</gene>
<dbReference type="Gene3D" id="2.120.10.80">
    <property type="entry name" value="Kelch-type beta propeller"/>
    <property type="match status" value="1"/>
</dbReference>
<dbReference type="EMBL" id="JAAAIL010000026">
    <property type="protein sequence ID" value="KAG0281244.1"/>
    <property type="molecule type" value="Genomic_DNA"/>
</dbReference>
<feature type="region of interest" description="Disordered" evidence="1">
    <location>
        <begin position="537"/>
        <end position="598"/>
    </location>
</feature>
<keyword evidence="3" id="KW-0732">Signal</keyword>
<keyword evidence="2" id="KW-0472">Membrane</keyword>
<keyword evidence="2" id="KW-0812">Transmembrane</keyword>
<proteinExistence type="predicted"/>
<protein>
    <recommendedName>
        <fullName evidence="6">Galactose oxidase</fullName>
    </recommendedName>
</protein>
<reference evidence="4" key="1">
    <citation type="journal article" date="2020" name="Fungal Divers.">
        <title>Resolving the Mortierellaceae phylogeny through synthesis of multi-gene phylogenetics and phylogenomics.</title>
        <authorList>
            <person name="Vandepol N."/>
            <person name="Liber J."/>
            <person name="Desiro A."/>
            <person name="Na H."/>
            <person name="Kennedy M."/>
            <person name="Barry K."/>
            <person name="Grigoriev I.V."/>
            <person name="Miller A.N."/>
            <person name="O'Donnell K."/>
            <person name="Stajich J.E."/>
            <person name="Bonito G."/>
        </authorList>
    </citation>
    <scope>NUCLEOTIDE SEQUENCE</scope>
    <source>
        <strain evidence="4">NRRL 28262</strain>
    </source>
</reference>
<keyword evidence="2" id="KW-1133">Transmembrane helix</keyword>
<evidence type="ECO:0000256" key="3">
    <source>
        <dbReference type="SAM" id="SignalP"/>
    </source>
</evidence>
<evidence type="ECO:0000313" key="4">
    <source>
        <dbReference type="EMBL" id="KAG0281244.1"/>
    </source>
</evidence>
<dbReference type="InterPro" id="IPR015915">
    <property type="entry name" value="Kelch-typ_b-propeller"/>
</dbReference>
<accession>A0AAD4DMZ2</accession>
<evidence type="ECO:0008006" key="6">
    <source>
        <dbReference type="Google" id="ProtNLM"/>
    </source>
</evidence>
<feature type="region of interest" description="Disordered" evidence="1">
    <location>
        <begin position="498"/>
        <end position="520"/>
    </location>
</feature>
<feature type="transmembrane region" description="Helical" evidence="2">
    <location>
        <begin position="333"/>
        <end position="356"/>
    </location>
</feature>
<evidence type="ECO:0000313" key="5">
    <source>
        <dbReference type="Proteomes" id="UP001194580"/>
    </source>
</evidence>
<feature type="compositionally biased region" description="Acidic residues" evidence="1">
    <location>
        <begin position="538"/>
        <end position="548"/>
    </location>
</feature>
<feature type="compositionally biased region" description="Low complexity" evidence="1">
    <location>
        <begin position="25"/>
        <end position="50"/>
    </location>
</feature>
<keyword evidence="5" id="KW-1185">Reference proteome</keyword>
<feature type="region of interest" description="Disordered" evidence="1">
    <location>
        <begin position="370"/>
        <end position="389"/>
    </location>
</feature>
<feature type="region of interest" description="Disordered" evidence="1">
    <location>
        <begin position="305"/>
        <end position="326"/>
    </location>
</feature>
<dbReference type="AlphaFoldDB" id="A0AAD4DMZ2"/>
<feature type="chain" id="PRO_5042285977" description="Galactose oxidase" evidence="3">
    <location>
        <begin position="24"/>
        <end position="598"/>
    </location>
</feature>